<keyword evidence="1" id="KW-1133">Transmembrane helix</keyword>
<reference evidence="3" key="1">
    <citation type="submission" date="2023-07" db="EMBL/GenBank/DDBJ databases">
        <authorList>
            <person name="Kim M.K."/>
        </authorList>
    </citation>
    <scope>NUCLEOTIDE SEQUENCE</scope>
    <source>
        <strain evidence="3">CA1-15</strain>
    </source>
</reference>
<dbReference type="Pfam" id="PF01757">
    <property type="entry name" value="Acyl_transf_3"/>
    <property type="match status" value="1"/>
</dbReference>
<feature type="transmembrane region" description="Helical" evidence="1">
    <location>
        <begin position="87"/>
        <end position="105"/>
    </location>
</feature>
<evidence type="ECO:0000313" key="4">
    <source>
        <dbReference type="Proteomes" id="UP001176468"/>
    </source>
</evidence>
<protein>
    <submittedName>
        <fullName evidence="3">Acyltransferase family protein</fullName>
    </submittedName>
</protein>
<dbReference type="GO" id="GO:0016746">
    <property type="term" value="F:acyltransferase activity"/>
    <property type="evidence" value="ECO:0007669"/>
    <property type="project" value="UniProtKB-KW"/>
</dbReference>
<keyword evidence="1" id="KW-0812">Transmembrane</keyword>
<accession>A0ABT9A287</accession>
<keyword evidence="3" id="KW-0808">Transferase</keyword>
<gene>
    <name evidence="3" type="ORF">Q5H94_16575</name>
</gene>
<dbReference type="Proteomes" id="UP001176468">
    <property type="component" value="Unassembled WGS sequence"/>
</dbReference>
<feature type="transmembrane region" description="Helical" evidence="1">
    <location>
        <begin position="279"/>
        <end position="297"/>
    </location>
</feature>
<feature type="transmembrane region" description="Helical" evidence="1">
    <location>
        <begin position="12"/>
        <end position="30"/>
    </location>
</feature>
<dbReference type="EMBL" id="JAUQSZ010000012">
    <property type="protein sequence ID" value="MDO7843945.1"/>
    <property type="molecule type" value="Genomic_DNA"/>
</dbReference>
<feature type="transmembrane region" description="Helical" evidence="1">
    <location>
        <begin position="209"/>
        <end position="225"/>
    </location>
</feature>
<feature type="transmembrane region" description="Helical" evidence="1">
    <location>
        <begin position="170"/>
        <end position="189"/>
    </location>
</feature>
<evidence type="ECO:0000259" key="2">
    <source>
        <dbReference type="Pfam" id="PF01757"/>
    </source>
</evidence>
<keyword evidence="4" id="KW-1185">Reference proteome</keyword>
<name>A0ABT9A287_9SPHN</name>
<feature type="transmembrane region" description="Helical" evidence="1">
    <location>
        <begin position="42"/>
        <end position="66"/>
    </location>
</feature>
<proteinExistence type="predicted"/>
<dbReference type="PANTHER" id="PTHR36927">
    <property type="entry name" value="BLR4337 PROTEIN"/>
    <property type="match status" value="1"/>
</dbReference>
<feature type="transmembrane region" description="Helical" evidence="1">
    <location>
        <begin position="237"/>
        <end position="259"/>
    </location>
</feature>
<feature type="transmembrane region" description="Helical" evidence="1">
    <location>
        <begin position="142"/>
        <end position="163"/>
    </location>
</feature>
<evidence type="ECO:0000313" key="3">
    <source>
        <dbReference type="EMBL" id="MDO7843945.1"/>
    </source>
</evidence>
<feature type="transmembrane region" description="Helical" evidence="1">
    <location>
        <begin position="336"/>
        <end position="356"/>
    </location>
</feature>
<dbReference type="PANTHER" id="PTHR36927:SF3">
    <property type="entry name" value="GLUCANS BIOSYNTHESIS PROTEIN C"/>
    <property type="match status" value="1"/>
</dbReference>
<comment type="caution">
    <text evidence="3">The sequence shown here is derived from an EMBL/GenBank/DDBJ whole genome shotgun (WGS) entry which is preliminary data.</text>
</comment>
<organism evidence="3 4">
    <name type="scientific">Sphingomonas immobilis</name>
    <dbReference type="NCBI Taxonomy" id="3063997"/>
    <lineage>
        <taxon>Bacteria</taxon>
        <taxon>Pseudomonadati</taxon>
        <taxon>Pseudomonadota</taxon>
        <taxon>Alphaproteobacteria</taxon>
        <taxon>Sphingomonadales</taxon>
        <taxon>Sphingomonadaceae</taxon>
        <taxon>Sphingomonas</taxon>
    </lineage>
</organism>
<evidence type="ECO:0000256" key="1">
    <source>
        <dbReference type="SAM" id="Phobius"/>
    </source>
</evidence>
<keyword evidence="3" id="KW-0012">Acyltransferase</keyword>
<sequence>MKRHFGMDWLRIGAFGLLIFYHIGMVFVPWDFHVKTAHPMSWVAIPMMAANSWRLMLLFVISGYASRALFSKGTGLAGFIGSRSKRLLIPLLFGIIVVVPVQPWIELVVKYHYPHGFGWFWLHDFFGFHRLKGIALPTWQHLWFVGYLWFYTLVLTVLIALLGWARLQRVFDALFGTGLVVLLPIAWLISTDMLLPGASETHDPLHDTIAHLHYLPAFLFGFGLAGSERAMAAIARWWKAALGVALIAYVVVAGIEWTWPGSAMPGWPWGTTFAVARVLHGWCSVIALIGIADRYWNYDNRWRPVLTEAVFPFYIIHQTVIVLVEFWLLPLRAGPLVEFLVLVPATVAGCWGFYLIGREIGWLRPLIGLRAKPRKVTA</sequence>
<feature type="domain" description="Acyltransferase 3" evidence="2">
    <location>
        <begin position="6"/>
        <end position="354"/>
    </location>
</feature>
<keyword evidence="1" id="KW-0472">Membrane</keyword>
<dbReference type="InterPro" id="IPR050623">
    <property type="entry name" value="Glucan_succinyl_AcylTrfase"/>
</dbReference>
<dbReference type="InterPro" id="IPR002656">
    <property type="entry name" value="Acyl_transf_3_dom"/>
</dbReference>
<feature type="transmembrane region" description="Helical" evidence="1">
    <location>
        <begin position="309"/>
        <end position="330"/>
    </location>
</feature>
<dbReference type="RefSeq" id="WP_304562397.1">
    <property type="nucleotide sequence ID" value="NZ_JAUQSZ010000012.1"/>
</dbReference>